<feature type="chain" id="PRO_5045590255" evidence="2">
    <location>
        <begin position="23"/>
        <end position="307"/>
    </location>
</feature>
<accession>A0ABM1CJY0</accession>
<evidence type="ECO:0000256" key="2">
    <source>
        <dbReference type="SAM" id="SignalP"/>
    </source>
</evidence>
<dbReference type="PANTHER" id="PTHR41683:SF1">
    <property type="entry name" value="MUCIN-7"/>
    <property type="match status" value="1"/>
</dbReference>
<protein>
    <submittedName>
        <fullName evidence="4">Mucin-7</fullName>
    </submittedName>
</protein>
<proteinExistence type="predicted"/>
<evidence type="ECO:0000313" key="3">
    <source>
        <dbReference type="Proteomes" id="UP000694910"/>
    </source>
</evidence>
<feature type="compositionally biased region" description="Polar residues" evidence="1">
    <location>
        <begin position="103"/>
        <end position="122"/>
    </location>
</feature>
<feature type="compositionally biased region" description="Polar residues" evidence="1">
    <location>
        <begin position="136"/>
        <end position="147"/>
    </location>
</feature>
<feature type="region of interest" description="Disordered" evidence="1">
    <location>
        <begin position="136"/>
        <end position="284"/>
    </location>
</feature>
<evidence type="ECO:0000313" key="4">
    <source>
        <dbReference type="RefSeq" id="XP_014639861.1"/>
    </source>
</evidence>
<dbReference type="GeneID" id="106801210"/>
<dbReference type="RefSeq" id="XP_014639861.1">
    <property type="nucleotide sequence ID" value="XM_014784375.1"/>
</dbReference>
<dbReference type="Proteomes" id="UP000694910">
    <property type="component" value="Unplaced"/>
</dbReference>
<dbReference type="PANTHER" id="PTHR41683">
    <property type="entry name" value="MUCIN-7"/>
    <property type="match status" value="1"/>
</dbReference>
<reference evidence="4" key="1">
    <citation type="submission" date="2025-08" db="UniProtKB">
        <authorList>
            <consortium name="RefSeq"/>
        </authorList>
    </citation>
    <scope>IDENTIFICATION</scope>
</reference>
<evidence type="ECO:0000256" key="1">
    <source>
        <dbReference type="SAM" id="MobiDB-lite"/>
    </source>
</evidence>
<name>A0ABM1CJY0_CERSS</name>
<keyword evidence="3" id="KW-1185">Reference proteome</keyword>
<feature type="compositionally biased region" description="Low complexity" evidence="1">
    <location>
        <begin position="163"/>
        <end position="192"/>
    </location>
</feature>
<dbReference type="InterPro" id="IPR033529">
    <property type="entry name" value="MUC7"/>
</dbReference>
<keyword evidence="2" id="KW-0732">Signal</keyword>
<organism evidence="3 4">
    <name type="scientific">Ceratotherium simum simum</name>
    <name type="common">Southern white rhinoceros</name>
    <dbReference type="NCBI Taxonomy" id="73337"/>
    <lineage>
        <taxon>Eukaryota</taxon>
        <taxon>Metazoa</taxon>
        <taxon>Chordata</taxon>
        <taxon>Craniata</taxon>
        <taxon>Vertebrata</taxon>
        <taxon>Euteleostomi</taxon>
        <taxon>Mammalia</taxon>
        <taxon>Eutheria</taxon>
        <taxon>Laurasiatheria</taxon>
        <taxon>Perissodactyla</taxon>
        <taxon>Rhinocerotidae</taxon>
        <taxon>Ceratotherium</taxon>
    </lineage>
</organism>
<sequence>MKSLPLLVCICALSASFSLSEGQKQQRKIYHKKNSVRQYILDHRSPFHPQFRPDRKLLIQKHFLFNQPRKPSNSIRKYYTLPEYLRPPKYPIKNNTVVNNNTSEATTQIPSVSPTSTSSKNVLSPGVIPFVQNATTTSARENNVTTGSSAATPAPQSSPAPPETTAAPTTSSPATTAPQTPSVSVETTDTPATVPPATPAPQSSPALSETPAAPTTSSSATPAPQPSPASLETTAAPNTTLNPSPTTLAPETSQTTAAPTTQTPTPATTQTTAVEQPTSSSPQNTLPQFWLAISKLWELFLHIIQQQ</sequence>
<feature type="signal peptide" evidence="2">
    <location>
        <begin position="1"/>
        <end position="22"/>
    </location>
</feature>
<gene>
    <name evidence="4" type="primary">LOC106801210</name>
</gene>
<feature type="region of interest" description="Disordered" evidence="1">
    <location>
        <begin position="103"/>
        <end position="124"/>
    </location>
</feature>
<feature type="compositionally biased region" description="Low complexity" evidence="1">
    <location>
        <begin position="200"/>
        <end position="279"/>
    </location>
</feature>